<protein>
    <submittedName>
        <fullName evidence="1">Uncharacterized protein</fullName>
    </submittedName>
</protein>
<dbReference type="Proteomes" id="UP000216857">
    <property type="component" value="Unassembled WGS sequence"/>
</dbReference>
<name>A0A261RF25_9BORD</name>
<organism evidence="1 2">
    <name type="scientific">Bordetella genomosp. 9</name>
    <dbReference type="NCBI Taxonomy" id="1416803"/>
    <lineage>
        <taxon>Bacteria</taxon>
        <taxon>Pseudomonadati</taxon>
        <taxon>Pseudomonadota</taxon>
        <taxon>Betaproteobacteria</taxon>
        <taxon>Burkholderiales</taxon>
        <taxon>Alcaligenaceae</taxon>
        <taxon>Bordetella</taxon>
    </lineage>
</organism>
<comment type="caution">
    <text evidence="1">The sequence shown here is derived from an EMBL/GenBank/DDBJ whole genome shotgun (WGS) entry which is preliminary data.</text>
</comment>
<accession>A0A261RF25</accession>
<gene>
    <name evidence="1" type="ORF">CAL26_09285</name>
</gene>
<dbReference type="RefSeq" id="WP_094846594.1">
    <property type="nucleotide sequence ID" value="NZ_NEVJ01000002.1"/>
</dbReference>
<dbReference type="EMBL" id="NEVJ01000002">
    <property type="protein sequence ID" value="OZI23624.1"/>
    <property type="molecule type" value="Genomic_DNA"/>
</dbReference>
<reference evidence="1" key="1">
    <citation type="submission" date="2017-05" db="EMBL/GenBank/DDBJ databases">
        <title>Complete and WGS of Bordetella genogroups.</title>
        <authorList>
            <person name="Spilker T."/>
            <person name="Lipuma J."/>
        </authorList>
    </citation>
    <scope>NUCLEOTIDE SEQUENCE</scope>
    <source>
        <strain evidence="1">AU21707</strain>
    </source>
</reference>
<dbReference type="OrthoDB" id="8642138at2"/>
<dbReference type="AlphaFoldDB" id="A0A261RF25"/>
<evidence type="ECO:0000313" key="1">
    <source>
        <dbReference type="EMBL" id="OZI23624.1"/>
    </source>
</evidence>
<evidence type="ECO:0000313" key="2">
    <source>
        <dbReference type="Proteomes" id="UP000216857"/>
    </source>
</evidence>
<proteinExistence type="predicted"/>
<sequence>MPITPLPDPPSRSDPANFPERADAFMAALPLFAQQANTLQQQVNQKEQDVANSATAAATSAEQAAGSASSASQSATGAAQARTDAQTAAGAAAGSAAQAQEYFEQMQVEGGLPVFAAANLPTSNIGSIYVSDAGPMEWDTAAARYLPVFRFAECRLVLGAAPKSVKLVRYGGSRITVNGKGYVIPAAGIEAQFSQAAAGLIYFVYLRVTNGVLNLLALQTAHVTNADGSEVASGNPDFLLVGMFRVNGADQLLDSTTERGVASWFNRRKQIVTSTISNASTASLTGVSATARNVLAWKGESVDVSLWGNGTNTQALMPSYAVITDQGAAQTIESTAQPSVANQFQAFAQSFAIPANQDGFFQPGASIRVGGGTGTFQLHLRAEVLI</sequence>
<keyword evidence="2" id="KW-1185">Reference proteome</keyword>